<dbReference type="Pfam" id="PF08423">
    <property type="entry name" value="Rad51"/>
    <property type="match status" value="2"/>
</dbReference>
<sequence>MCGSFQLCITVQLPRACGGLAGEALYINTNSNFASHRIRELTKIFLEQYDTLTPKTSITNEFTQDFILQHIHCIPVRGYLELIACIELLETYLKGKQASIIFSQIKLIVIDSISHPMRFLDAEARSTMAARMFRDLRRLAATYNFAVVLTNDLTTRVTKGVSYTTPCFGDSFYHLVNARIVFSKRNNVFCGTVVKSVLHDKKDRVFVI</sequence>
<dbReference type="GO" id="GO:0005524">
    <property type="term" value="F:ATP binding"/>
    <property type="evidence" value="ECO:0007669"/>
    <property type="project" value="UniProtKB-KW"/>
</dbReference>
<dbReference type="GO" id="GO:0000400">
    <property type="term" value="F:four-way junction DNA binding"/>
    <property type="evidence" value="ECO:0007669"/>
    <property type="project" value="TreeGrafter"/>
</dbReference>
<dbReference type="GO" id="GO:0005657">
    <property type="term" value="C:replication fork"/>
    <property type="evidence" value="ECO:0007669"/>
    <property type="project" value="TreeGrafter"/>
</dbReference>
<evidence type="ECO:0000256" key="3">
    <source>
        <dbReference type="ARBA" id="ARBA00022763"/>
    </source>
</evidence>
<keyword evidence="6" id="KW-0539">Nucleus</keyword>
<dbReference type="AlphaFoldDB" id="A0AAV8ZG92"/>
<evidence type="ECO:0000256" key="6">
    <source>
        <dbReference type="ARBA" id="ARBA00023242"/>
    </source>
</evidence>
<proteinExistence type="predicted"/>
<dbReference type="GO" id="GO:0033063">
    <property type="term" value="C:Rad51B-Rad51C-Rad51D-XRCC2 complex"/>
    <property type="evidence" value="ECO:0007669"/>
    <property type="project" value="TreeGrafter"/>
</dbReference>
<dbReference type="InterPro" id="IPR027417">
    <property type="entry name" value="P-loop_NTPase"/>
</dbReference>
<keyword evidence="5" id="KW-0234">DNA repair</keyword>
<evidence type="ECO:0000259" key="8">
    <source>
        <dbReference type="PROSITE" id="PS50162"/>
    </source>
</evidence>
<dbReference type="EMBL" id="JAPWTK010000001">
    <property type="protein sequence ID" value="KAJ8963329.1"/>
    <property type="molecule type" value="Genomic_DNA"/>
</dbReference>
<dbReference type="InterPro" id="IPR013632">
    <property type="entry name" value="Rad51_C"/>
</dbReference>
<dbReference type="InterPro" id="IPR052093">
    <property type="entry name" value="HR_Repair_Mediator"/>
</dbReference>
<comment type="subcellular location">
    <subcellularLocation>
        <location evidence="1">Nucleus</location>
    </subcellularLocation>
</comment>
<gene>
    <name evidence="9" type="ORF">NQ318_018800</name>
</gene>
<dbReference type="GO" id="GO:0140664">
    <property type="term" value="F:ATP-dependent DNA damage sensor activity"/>
    <property type="evidence" value="ECO:0007669"/>
    <property type="project" value="InterPro"/>
</dbReference>
<dbReference type="Gene3D" id="3.40.50.300">
    <property type="entry name" value="P-loop containing nucleotide triphosphate hydrolases"/>
    <property type="match status" value="1"/>
</dbReference>
<keyword evidence="2" id="KW-0547">Nucleotide-binding</keyword>
<dbReference type="Proteomes" id="UP001162162">
    <property type="component" value="Unassembled WGS sequence"/>
</dbReference>
<evidence type="ECO:0000256" key="1">
    <source>
        <dbReference type="ARBA" id="ARBA00004123"/>
    </source>
</evidence>
<dbReference type="SUPFAM" id="SSF52540">
    <property type="entry name" value="P-loop containing nucleoside triphosphate hydrolases"/>
    <property type="match status" value="1"/>
</dbReference>
<evidence type="ECO:0000256" key="7">
    <source>
        <dbReference type="ARBA" id="ARBA00040674"/>
    </source>
</evidence>
<evidence type="ECO:0000256" key="5">
    <source>
        <dbReference type="ARBA" id="ARBA00023204"/>
    </source>
</evidence>
<dbReference type="GO" id="GO:0008821">
    <property type="term" value="F:crossover junction DNA endonuclease activity"/>
    <property type="evidence" value="ECO:0007669"/>
    <property type="project" value="TreeGrafter"/>
</dbReference>
<accession>A0AAV8ZG92</accession>
<dbReference type="GO" id="GO:0033065">
    <property type="term" value="C:Rad51C-XRCC3 complex"/>
    <property type="evidence" value="ECO:0007669"/>
    <property type="project" value="TreeGrafter"/>
</dbReference>
<evidence type="ECO:0000313" key="10">
    <source>
        <dbReference type="Proteomes" id="UP001162162"/>
    </source>
</evidence>
<organism evidence="9 10">
    <name type="scientific">Aromia moschata</name>
    <dbReference type="NCBI Taxonomy" id="1265417"/>
    <lineage>
        <taxon>Eukaryota</taxon>
        <taxon>Metazoa</taxon>
        <taxon>Ecdysozoa</taxon>
        <taxon>Arthropoda</taxon>
        <taxon>Hexapoda</taxon>
        <taxon>Insecta</taxon>
        <taxon>Pterygota</taxon>
        <taxon>Neoptera</taxon>
        <taxon>Endopterygota</taxon>
        <taxon>Coleoptera</taxon>
        <taxon>Polyphaga</taxon>
        <taxon>Cucujiformia</taxon>
        <taxon>Chrysomeloidea</taxon>
        <taxon>Cerambycidae</taxon>
        <taxon>Cerambycinae</taxon>
        <taxon>Callichromatini</taxon>
        <taxon>Aromia</taxon>
    </lineage>
</organism>
<evidence type="ECO:0000313" key="9">
    <source>
        <dbReference type="EMBL" id="KAJ8963329.1"/>
    </source>
</evidence>
<dbReference type="PROSITE" id="PS50162">
    <property type="entry name" value="RECA_2"/>
    <property type="match status" value="1"/>
</dbReference>
<keyword evidence="3" id="KW-0227">DNA damage</keyword>
<reference evidence="9" key="1">
    <citation type="journal article" date="2023" name="Insect Mol. Biol.">
        <title>Genome sequencing provides insights into the evolution of gene families encoding plant cell wall-degrading enzymes in longhorned beetles.</title>
        <authorList>
            <person name="Shin N.R."/>
            <person name="Okamura Y."/>
            <person name="Kirsch R."/>
            <person name="Pauchet Y."/>
        </authorList>
    </citation>
    <scope>NUCLEOTIDE SEQUENCE</scope>
    <source>
        <strain evidence="9">AMC_N1</strain>
    </source>
</reference>
<dbReference type="GO" id="GO:0007131">
    <property type="term" value="P:reciprocal meiotic recombination"/>
    <property type="evidence" value="ECO:0007669"/>
    <property type="project" value="TreeGrafter"/>
</dbReference>
<name>A0AAV8ZG92_9CUCU</name>
<keyword evidence="10" id="KW-1185">Reference proteome</keyword>
<protein>
    <recommendedName>
        <fullName evidence="7">DNA repair protein RAD51 homolog 3</fullName>
    </recommendedName>
</protein>
<comment type="caution">
    <text evidence="9">The sequence shown here is derived from an EMBL/GenBank/DDBJ whole genome shotgun (WGS) entry which is preliminary data.</text>
</comment>
<dbReference type="GO" id="GO:0000707">
    <property type="term" value="P:meiotic DNA recombinase assembly"/>
    <property type="evidence" value="ECO:0007669"/>
    <property type="project" value="TreeGrafter"/>
</dbReference>
<dbReference type="PANTHER" id="PTHR46239:SF1">
    <property type="entry name" value="DNA REPAIR PROTEIN RAD51 HOMOLOG 3"/>
    <property type="match status" value="1"/>
</dbReference>
<keyword evidence="4" id="KW-0067">ATP-binding</keyword>
<dbReference type="InterPro" id="IPR020588">
    <property type="entry name" value="RecA_ATP-bd"/>
</dbReference>
<dbReference type="PANTHER" id="PTHR46239">
    <property type="entry name" value="DNA REPAIR PROTEIN RAD51 HOMOLOG 3 RAD51C"/>
    <property type="match status" value="1"/>
</dbReference>
<evidence type="ECO:0000256" key="2">
    <source>
        <dbReference type="ARBA" id="ARBA00022741"/>
    </source>
</evidence>
<feature type="domain" description="RecA family profile 1" evidence="8">
    <location>
        <begin position="1"/>
        <end position="153"/>
    </location>
</feature>
<evidence type="ECO:0000256" key="4">
    <source>
        <dbReference type="ARBA" id="ARBA00022840"/>
    </source>
</evidence>